<name>A0AAD6ZKD5_9AGAR</name>
<feature type="chain" id="PRO_5042074285" evidence="1">
    <location>
        <begin position="21"/>
        <end position="208"/>
    </location>
</feature>
<proteinExistence type="predicted"/>
<evidence type="ECO:0000256" key="1">
    <source>
        <dbReference type="SAM" id="SignalP"/>
    </source>
</evidence>
<keyword evidence="3" id="KW-1185">Reference proteome</keyword>
<gene>
    <name evidence="2" type="ORF">DFH08DRAFT_968516</name>
</gene>
<evidence type="ECO:0000313" key="3">
    <source>
        <dbReference type="Proteomes" id="UP001218218"/>
    </source>
</evidence>
<accession>A0AAD6ZKD5</accession>
<dbReference type="EMBL" id="JARIHO010000043">
    <property type="protein sequence ID" value="KAJ7325874.1"/>
    <property type="molecule type" value="Genomic_DNA"/>
</dbReference>
<feature type="signal peptide" evidence="1">
    <location>
        <begin position="1"/>
        <end position="20"/>
    </location>
</feature>
<dbReference type="AlphaFoldDB" id="A0AAD6ZKD5"/>
<sequence>MFTLRGVISFVFLFLVGAKAIFINDTLKGNELVGRAFNPGPPDLTLASWIWTTTSGVTGVLPGSSAFRLTFHPSPNFPLANITFNNTLVGNSPDWTVPNVWTITNVPSNGPWVFAVMATNYPDAALSSAGVIASFRASNDAQQAFYSWHTGQIATPATPSVVWKGINSVPNNFAMPTFDDSAWPSAVIEAPYGGSPWGRLPAPVPKSL</sequence>
<reference evidence="2" key="1">
    <citation type="submission" date="2023-03" db="EMBL/GenBank/DDBJ databases">
        <title>Massive genome expansion in bonnet fungi (Mycena s.s.) driven by repeated elements and novel gene families across ecological guilds.</title>
        <authorList>
            <consortium name="Lawrence Berkeley National Laboratory"/>
            <person name="Harder C.B."/>
            <person name="Miyauchi S."/>
            <person name="Viragh M."/>
            <person name="Kuo A."/>
            <person name="Thoen E."/>
            <person name="Andreopoulos B."/>
            <person name="Lu D."/>
            <person name="Skrede I."/>
            <person name="Drula E."/>
            <person name="Henrissat B."/>
            <person name="Morin E."/>
            <person name="Kohler A."/>
            <person name="Barry K."/>
            <person name="LaButti K."/>
            <person name="Morin E."/>
            <person name="Salamov A."/>
            <person name="Lipzen A."/>
            <person name="Mereny Z."/>
            <person name="Hegedus B."/>
            <person name="Baldrian P."/>
            <person name="Stursova M."/>
            <person name="Weitz H."/>
            <person name="Taylor A."/>
            <person name="Grigoriev I.V."/>
            <person name="Nagy L.G."/>
            <person name="Martin F."/>
            <person name="Kauserud H."/>
        </authorList>
    </citation>
    <scope>NUCLEOTIDE SEQUENCE</scope>
    <source>
        <strain evidence="2">CBHHK002</strain>
    </source>
</reference>
<protein>
    <submittedName>
        <fullName evidence="2">Uncharacterized protein</fullName>
    </submittedName>
</protein>
<comment type="caution">
    <text evidence="2">The sequence shown here is derived from an EMBL/GenBank/DDBJ whole genome shotgun (WGS) entry which is preliminary data.</text>
</comment>
<keyword evidence="1" id="KW-0732">Signal</keyword>
<evidence type="ECO:0000313" key="2">
    <source>
        <dbReference type="EMBL" id="KAJ7325874.1"/>
    </source>
</evidence>
<organism evidence="2 3">
    <name type="scientific">Mycena albidolilacea</name>
    <dbReference type="NCBI Taxonomy" id="1033008"/>
    <lineage>
        <taxon>Eukaryota</taxon>
        <taxon>Fungi</taxon>
        <taxon>Dikarya</taxon>
        <taxon>Basidiomycota</taxon>
        <taxon>Agaricomycotina</taxon>
        <taxon>Agaricomycetes</taxon>
        <taxon>Agaricomycetidae</taxon>
        <taxon>Agaricales</taxon>
        <taxon>Marasmiineae</taxon>
        <taxon>Mycenaceae</taxon>
        <taxon>Mycena</taxon>
    </lineage>
</organism>
<dbReference type="Proteomes" id="UP001218218">
    <property type="component" value="Unassembled WGS sequence"/>
</dbReference>
<dbReference type="Gene3D" id="2.60.120.260">
    <property type="entry name" value="Galactose-binding domain-like"/>
    <property type="match status" value="1"/>
</dbReference>